<evidence type="ECO:0000313" key="3">
    <source>
        <dbReference type="Proteomes" id="UP000316921"/>
    </source>
</evidence>
<sequence length="446" mass="44837" precursor="true">MRARPASPCLCAPRLAPLLACVALAQGAAAGQVWIVDDDGGPGVDFTDIQPAVDASASGDVVLVKGGFYGSFAIDGKGMTVVGESDETVRADGVWRVANLPAGQLVVIRGLSTDQAETSALAAIDCAGSLWIEDCTLTAAPGPLDFGLPSHHGVRLTHCADVVIARCSAIGGNGTNVGPFAEPYSGGDGIHAISSNVTVLDSVLRGGHGASGPEDDWWSGGWGGNGLWLFDSTAIVSGIETYGGFGGYGGVDYDLFTGKNCGDGGNGGNGIRLVDWDVSFAQMAPSILTVRDHFSAPGGGGGSFCGVPGAVGVHVAVGSLPAHQVLELDHGARSFVVTSPVRGGTNARLTFSGEPGDVCLALVGSATAWFDLGLQPAPLVLASTLAVLGPWSLGATGSTIQVVPVPLQDPTFGGGTLPLQAVVVEVESGALTLAPPSALTILNQSF</sequence>
<evidence type="ECO:0000256" key="1">
    <source>
        <dbReference type="SAM" id="SignalP"/>
    </source>
</evidence>
<dbReference type="KEGG" id="pbap:Pla133_06160"/>
<keyword evidence="3" id="KW-1185">Reference proteome</keyword>
<evidence type="ECO:0008006" key="4">
    <source>
        <dbReference type="Google" id="ProtNLM"/>
    </source>
</evidence>
<name>A0A518BEZ4_9BACT</name>
<keyword evidence="1" id="KW-0732">Signal</keyword>
<dbReference type="RefSeq" id="WP_145062287.1">
    <property type="nucleotide sequence ID" value="NZ_CP036287.1"/>
</dbReference>
<gene>
    <name evidence="2" type="ORF">Pla133_06160</name>
</gene>
<dbReference type="AlphaFoldDB" id="A0A518BEZ4"/>
<feature type="chain" id="PRO_5022196257" description="Right handed beta helix domain-containing protein" evidence="1">
    <location>
        <begin position="26"/>
        <end position="446"/>
    </location>
</feature>
<proteinExistence type="predicted"/>
<dbReference type="EMBL" id="CP036287">
    <property type="protein sequence ID" value="QDU65551.1"/>
    <property type="molecule type" value="Genomic_DNA"/>
</dbReference>
<protein>
    <recommendedName>
        <fullName evidence="4">Right handed beta helix domain-containing protein</fullName>
    </recommendedName>
</protein>
<feature type="signal peptide" evidence="1">
    <location>
        <begin position="1"/>
        <end position="25"/>
    </location>
</feature>
<organism evidence="2 3">
    <name type="scientific">Engelhardtia mirabilis</name>
    <dbReference type="NCBI Taxonomy" id="2528011"/>
    <lineage>
        <taxon>Bacteria</taxon>
        <taxon>Pseudomonadati</taxon>
        <taxon>Planctomycetota</taxon>
        <taxon>Planctomycetia</taxon>
        <taxon>Planctomycetia incertae sedis</taxon>
        <taxon>Engelhardtia</taxon>
    </lineage>
</organism>
<reference evidence="2 3" key="1">
    <citation type="submission" date="2019-02" db="EMBL/GenBank/DDBJ databases">
        <title>Deep-cultivation of Planctomycetes and their phenomic and genomic characterization uncovers novel biology.</title>
        <authorList>
            <person name="Wiegand S."/>
            <person name="Jogler M."/>
            <person name="Boedeker C."/>
            <person name="Pinto D."/>
            <person name="Vollmers J."/>
            <person name="Rivas-Marin E."/>
            <person name="Kohn T."/>
            <person name="Peeters S.H."/>
            <person name="Heuer A."/>
            <person name="Rast P."/>
            <person name="Oberbeckmann S."/>
            <person name="Bunk B."/>
            <person name="Jeske O."/>
            <person name="Meyerdierks A."/>
            <person name="Storesund J.E."/>
            <person name="Kallscheuer N."/>
            <person name="Luecker S."/>
            <person name="Lage O.M."/>
            <person name="Pohl T."/>
            <person name="Merkel B.J."/>
            <person name="Hornburger P."/>
            <person name="Mueller R.-W."/>
            <person name="Bruemmer F."/>
            <person name="Labrenz M."/>
            <person name="Spormann A.M."/>
            <person name="Op den Camp H."/>
            <person name="Overmann J."/>
            <person name="Amann R."/>
            <person name="Jetten M.S.M."/>
            <person name="Mascher T."/>
            <person name="Medema M.H."/>
            <person name="Devos D.P."/>
            <person name="Kaster A.-K."/>
            <person name="Ovreas L."/>
            <person name="Rohde M."/>
            <person name="Galperin M.Y."/>
            <person name="Jogler C."/>
        </authorList>
    </citation>
    <scope>NUCLEOTIDE SEQUENCE [LARGE SCALE GENOMIC DNA]</scope>
    <source>
        <strain evidence="2 3">Pla133</strain>
    </source>
</reference>
<dbReference type="InterPro" id="IPR012334">
    <property type="entry name" value="Pectin_lyas_fold"/>
</dbReference>
<dbReference type="SUPFAM" id="SSF51126">
    <property type="entry name" value="Pectin lyase-like"/>
    <property type="match status" value="1"/>
</dbReference>
<dbReference type="Gene3D" id="2.160.20.10">
    <property type="entry name" value="Single-stranded right-handed beta-helix, Pectin lyase-like"/>
    <property type="match status" value="1"/>
</dbReference>
<dbReference type="InterPro" id="IPR011050">
    <property type="entry name" value="Pectin_lyase_fold/virulence"/>
</dbReference>
<accession>A0A518BEZ4</accession>
<evidence type="ECO:0000313" key="2">
    <source>
        <dbReference type="EMBL" id="QDU65551.1"/>
    </source>
</evidence>
<dbReference type="Proteomes" id="UP000316921">
    <property type="component" value="Chromosome"/>
</dbReference>